<evidence type="ECO:0000256" key="1">
    <source>
        <dbReference type="SAM" id="MobiDB-lite"/>
    </source>
</evidence>
<protein>
    <submittedName>
        <fullName evidence="2">Uncharacterized protein</fullName>
    </submittedName>
</protein>
<evidence type="ECO:0000313" key="2">
    <source>
        <dbReference type="EMBL" id="KAJ1104943.1"/>
    </source>
</evidence>
<dbReference type="EMBL" id="JANPWB010000013">
    <property type="protein sequence ID" value="KAJ1104943.1"/>
    <property type="molecule type" value="Genomic_DNA"/>
</dbReference>
<keyword evidence="3" id="KW-1185">Reference proteome</keyword>
<sequence length="176" mass="18930">MSWNPGAQPSLHRSMPPLPAVAATKPLLNFFRFEEGRAPRCHRGQTKAVQGPRAAQPCMSSPGSSLAYPGLRSPIPMFAMLGCRGSLGPSSHPRSSCGRCLGPSYLHRLCPPGAGHRQGGLLCRQRGLGGGSQWQRSQDERRMGLSATELQCLPPYSICYQATPQTLWLLAPLPGT</sequence>
<proteinExistence type="predicted"/>
<evidence type="ECO:0000313" key="3">
    <source>
        <dbReference type="Proteomes" id="UP001066276"/>
    </source>
</evidence>
<name>A0AAV7MSH8_PLEWA</name>
<organism evidence="2 3">
    <name type="scientific">Pleurodeles waltl</name>
    <name type="common">Iberian ribbed newt</name>
    <dbReference type="NCBI Taxonomy" id="8319"/>
    <lineage>
        <taxon>Eukaryota</taxon>
        <taxon>Metazoa</taxon>
        <taxon>Chordata</taxon>
        <taxon>Craniata</taxon>
        <taxon>Vertebrata</taxon>
        <taxon>Euteleostomi</taxon>
        <taxon>Amphibia</taxon>
        <taxon>Batrachia</taxon>
        <taxon>Caudata</taxon>
        <taxon>Salamandroidea</taxon>
        <taxon>Salamandridae</taxon>
        <taxon>Pleurodelinae</taxon>
        <taxon>Pleurodeles</taxon>
    </lineage>
</organism>
<gene>
    <name evidence="2" type="ORF">NDU88_002351</name>
</gene>
<dbReference type="Proteomes" id="UP001066276">
    <property type="component" value="Chromosome 9"/>
</dbReference>
<dbReference type="AlphaFoldDB" id="A0AAV7MSH8"/>
<reference evidence="2" key="1">
    <citation type="journal article" date="2022" name="bioRxiv">
        <title>Sequencing and chromosome-scale assembly of the giantPleurodeles waltlgenome.</title>
        <authorList>
            <person name="Brown T."/>
            <person name="Elewa A."/>
            <person name="Iarovenko S."/>
            <person name="Subramanian E."/>
            <person name="Araus A.J."/>
            <person name="Petzold A."/>
            <person name="Susuki M."/>
            <person name="Suzuki K.-i.T."/>
            <person name="Hayashi T."/>
            <person name="Toyoda A."/>
            <person name="Oliveira C."/>
            <person name="Osipova E."/>
            <person name="Leigh N.D."/>
            <person name="Simon A."/>
            <person name="Yun M.H."/>
        </authorList>
    </citation>
    <scope>NUCLEOTIDE SEQUENCE</scope>
    <source>
        <strain evidence="2">20211129_DDA</strain>
        <tissue evidence="2">Liver</tissue>
    </source>
</reference>
<comment type="caution">
    <text evidence="2">The sequence shown here is derived from an EMBL/GenBank/DDBJ whole genome shotgun (WGS) entry which is preliminary data.</text>
</comment>
<feature type="region of interest" description="Disordered" evidence="1">
    <location>
        <begin position="42"/>
        <end position="61"/>
    </location>
</feature>
<accession>A0AAV7MSH8</accession>